<name>A0A0E0GD70_ORYNI</name>
<dbReference type="AlphaFoldDB" id="A0A0E0GD70"/>
<reference evidence="1" key="2">
    <citation type="submission" date="2018-04" db="EMBL/GenBank/DDBJ databases">
        <title>OnivRS2 (Oryza nivara Reference Sequence Version 2).</title>
        <authorList>
            <person name="Zhang J."/>
            <person name="Kudrna D."/>
            <person name="Lee S."/>
            <person name="Talag J."/>
            <person name="Rajasekar S."/>
            <person name="Welchert J."/>
            <person name="Hsing Y.-I."/>
            <person name="Wing R.A."/>
        </authorList>
    </citation>
    <scope>NUCLEOTIDE SEQUENCE [LARGE SCALE GENOMIC DNA]</scope>
    <source>
        <strain evidence="1">SL10</strain>
    </source>
</reference>
<dbReference type="EnsemblPlants" id="ONIVA02G35690.1">
    <property type="protein sequence ID" value="ONIVA02G35690.1"/>
    <property type="gene ID" value="ONIVA02G35690"/>
</dbReference>
<organism evidence="1">
    <name type="scientific">Oryza nivara</name>
    <name type="common">Indian wild rice</name>
    <name type="synonym">Oryza sativa f. spontanea</name>
    <dbReference type="NCBI Taxonomy" id="4536"/>
    <lineage>
        <taxon>Eukaryota</taxon>
        <taxon>Viridiplantae</taxon>
        <taxon>Streptophyta</taxon>
        <taxon>Embryophyta</taxon>
        <taxon>Tracheophyta</taxon>
        <taxon>Spermatophyta</taxon>
        <taxon>Magnoliopsida</taxon>
        <taxon>Liliopsida</taxon>
        <taxon>Poales</taxon>
        <taxon>Poaceae</taxon>
        <taxon>BOP clade</taxon>
        <taxon>Oryzoideae</taxon>
        <taxon>Oryzeae</taxon>
        <taxon>Oryzinae</taxon>
        <taxon>Oryza</taxon>
    </lineage>
</organism>
<evidence type="ECO:0000313" key="2">
    <source>
        <dbReference type="Proteomes" id="UP000006591"/>
    </source>
</evidence>
<protein>
    <submittedName>
        <fullName evidence="1">Uncharacterized protein</fullName>
    </submittedName>
</protein>
<keyword evidence="2" id="KW-1185">Reference proteome</keyword>
<dbReference type="HOGENOM" id="CLU_2227337_0_0_1"/>
<evidence type="ECO:0000313" key="1">
    <source>
        <dbReference type="EnsemblPlants" id="ONIVA02G35690.1"/>
    </source>
</evidence>
<dbReference type="Gramene" id="ONIVA02G35690.1">
    <property type="protein sequence ID" value="ONIVA02G35690.1"/>
    <property type="gene ID" value="ONIVA02G35690"/>
</dbReference>
<dbReference type="Proteomes" id="UP000006591">
    <property type="component" value="Chromosome 2"/>
</dbReference>
<reference evidence="1" key="1">
    <citation type="submission" date="2015-04" db="UniProtKB">
        <authorList>
            <consortium name="EnsemblPlants"/>
        </authorList>
    </citation>
    <scope>IDENTIFICATION</scope>
    <source>
        <strain evidence="1">SL10</strain>
    </source>
</reference>
<accession>A0A0E0GD70</accession>
<sequence>MEISHRGKNPRRRRRRCRLSSFLEQLLPDGLLDGFDEVEMQNIMAEVEPDRLTWAMAQGLGLKSIGSKALRPLQPDLPSLKMQGTKKKRRGNLYQAPAYTFCAHCT</sequence>
<proteinExistence type="predicted"/>